<dbReference type="CDD" id="cd00082">
    <property type="entry name" value="HisKA"/>
    <property type="match status" value="1"/>
</dbReference>
<feature type="compositionally biased region" description="Basic and acidic residues" evidence="7">
    <location>
        <begin position="741"/>
        <end position="755"/>
    </location>
</feature>
<dbReference type="SUPFAM" id="SSF55781">
    <property type="entry name" value="GAF domain-like"/>
    <property type="match status" value="1"/>
</dbReference>
<dbReference type="SMART" id="SM00448">
    <property type="entry name" value="REC"/>
    <property type="match status" value="1"/>
</dbReference>
<dbReference type="Pfam" id="PF02518">
    <property type="entry name" value="HATPase_c"/>
    <property type="match status" value="1"/>
</dbReference>
<accession>A0A9Q8LB64</accession>
<sequence length="1454" mass="160004">MRSRRGSFVDTGDQYTEPNDVGEKRARELYQYYRPQKEAKNEVIFLPYPATVLQAHAQLAAYRLDVQRAFVALVDKTSSYFVAEATKTLDLEDNSRSEAMDDGDPREERGQHIPAHLEILDMTKDDRWKDSNFVTSQPYFRYYCGLPLRTDNDIKIGALFLLDTRPRESTSLARLKVLNTIAHNIMVHMRTVKESHEKQRAVHMNMCMADFINPEHRFRSRQLHPPGRSDSRDAHQSAPQSPAQLLDTSPSHHMPNGDYFHEDEESEGNNASQSIAEDAFHTDQHAQAPSSTEDARSNGASAAGVSTHTRSSNKKSTEPADDNEMHDALPNDALPNDAPGAQTARSVPEGDDEAAEEAPNPEDSQTSIQGPFRADAQDSGHDASLPVPVNELRDSNSEQSQVTSPGTDSPRGRMVQRSATETSSVSPPPKKNITEADHQRVFDRAAYLLRQALDLEKAGGGGVVLLDTNALADSTDPAMRRQPSQHDEKGDLSRPPSSDMLTPSGQPTTARQTKTAYSGTIRERVVLAAASIQPSGESPPQNFGRADPTWKVTLSPPELARMCRKHPRGKLFNLPENVGTSLFDWEGCPVTGSLSSKLYELVLLRRQFPDAKQVIFVPMFHAKLNRWTSCLAYTNSRMRIFSYEMDDLPILSFCNSIRAEIVRLATVFADQQKSDFIGSVSHELRSPLHGILASIEFLQDTECDAFQKSCVDTMDACAHTLLDTVAMVLDYSKVNTMKRKKSDDSLSQDSDRQEPKMPTTTSLKSEPLFATDQECDIALITEEVIDGLATGHLARHRTNAGFDEAPQNFNSSIHDSLRPELRRVMNAIRVEVELVLDIQGPSKWTFATQPGAVRRIVMNIFGNALKYTKHGHINVSLRFVSQQGSQHGDQTVKFDQRDKPTNVKLTVTDTGQGISPEHLRTKIFTPFAQENAKSAGTGLGLSIVRNIVNMLQGEIDIKSIVNVGTMVIVTLPMKKANPDKAARAPPPALIAGQPASYLQVKDPSMSALQTLQNPPQVAIYEPAMEHDSFGQSQGAVAVHAALVQYLTGWFGFPTLQTWDFDLPAQVLVVDEIHLPTLLARRPQFLETLSRQSLIILCANVARQAVLAKDIQSTRVEFVSKPFGPFKLARALHRALEKAATTSTKVRNVVLGVDDAGTSALGLANASPDEQKALQPGIVSPLECRPSAASSPAQSPGTPVEEIRRDGFPFTAKQTPPPVSPRPGVHEVDPEASSVGRRQILPSSLKPPPRISCLRANTEITTVPRPLPTPIPEKPASSDDLTLVPGPSSALVPFSIWNTPDTPQTRRPRLLLVDDNRLNLSLLHTFVKKRGFLEGFARTAEDGAQAVQSFEGNDPDIMFMDLSMPVMDGPEATRNIRSIEGLRRTGSDRDKLAAGKNVLAKNKQPALVVAITGNAKSSDQTEAFDAGLDVYMTRPVSFKEVGKLLANWRERAHPE</sequence>
<keyword evidence="4" id="KW-0808">Transferase</keyword>
<feature type="region of interest" description="Disordered" evidence="7">
    <location>
        <begin position="220"/>
        <end position="437"/>
    </location>
</feature>
<dbReference type="GeneID" id="71983335"/>
<dbReference type="Pfam" id="PF00072">
    <property type="entry name" value="Response_reg"/>
    <property type="match status" value="1"/>
</dbReference>
<organism evidence="10 11">
    <name type="scientific">Passalora fulva</name>
    <name type="common">Tomato leaf mold</name>
    <name type="synonym">Cladosporium fulvum</name>
    <dbReference type="NCBI Taxonomy" id="5499"/>
    <lineage>
        <taxon>Eukaryota</taxon>
        <taxon>Fungi</taxon>
        <taxon>Dikarya</taxon>
        <taxon>Ascomycota</taxon>
        <taxon>Pezizomycotina</taxon>
        <taxon>Dothideomycetes</taxon>
        <taxon>Dothideomycetidae</taxon>
        <taxon>Mycosphaerellales</taxon>
        <taxon>Mycosphaerellaceae</taxon>
        <taxon>Fulvia</taxon>
    </lineage>
</organism>
<gene>
    <name evidence="10" type="ORF">CLAFUR5_03457</name>
</gene>
<evidence type="ECO:0000259" key="9">
    <source>
        <dbReference type="PROSITE" id="PS50110"/>
    </source>
</evidence>
<keyword evidence="11" id="KW-1185">Reference proteome</keyword>
<dbReference type="InterPro" id="IPR001789">
    <property type="entry name" value="Sig_transdc_resp-reg_receiver"/>
</dbReference>
<dbReference type="RefSeq" id="XP_047758400.1">
    <property type="nucleotide sequence ID" value="XM_047902605.1"/>
</dbReference>
<dbReference type="PRINTS" id="PR00344">
    <property type="entry name" value="BCTRLSENSOR"/>
</dbReference>
<dbReference type="GO" id="GO:0000155">
    <property type="term" value="F:phosphorelay sensor kinase activity"/>
    <property type="evidence" value="ECO:0007669"/>
    <property type="project" value="InterPro"/>
</dbReference>
<dbReference type="FunFam" id="1.10.287.130:FF:000023">
    <property type="entry name" value="Sensor histidine kinase/response regulator, putative"/>
    <property type="match status" value="1"/>
</dbReference>
<evidence type="ECO:0000256" key="1">
    <source>
        <dbReference type="ARBA" id="ARBA00000085"/>
    </source>
</evidence>
<dbReference type="GO" id="GO:0005886">
    <property type="term" value="C:plasma membrane"/>
    <property type="evidence" value="ECO:0007669"/>
    <property type="project" value="TreeGrafter"/>
</dbReference>
<name>A0A9Q8LB64_PASFU</name>
<dbReference type="Gene3D" id="1.10.287.130">
    <property type="match status" value="1"/>
</dbReference>
<evidence type="ECO:0000313" key="11">
    <source>
        <dbReference type="Proteomes" id="UP000756132"/>
    </source>
</evidence>
<feature type="compositionally biased region" description="Acidic residues" evidence="7">
    <location>
        <begin position="349"/>
        <end position="360"/>
    </location>
</feature>
<feature type="domain" description="Response regulatory" evidence="9">
    <location>
        <begin position="1308"/>
        <end position="1448"/>
    </location>
</feature>
<reference evidence="10" key="2">
    <citation type="journal article" date="2022" name="Microb. Genom.">
        <title>A chromosome-scale genome assembly of the tomato pathogen Cladosporium fulvum reveals a compartmentalized genome architecture and the presence of a dispensable chromosome.</title>
        <authorList>
            <person name="Zaccaron A.Z."/>
            <person name="Chen L.H."/>
            <person name="Samaras A."/>
            <person name="Stergiopoulos I."/>
        </authorList>
    </citation>
    <scope>NUCLEOTIDE SEQUENCE</scope>
    <source>
        <strain evidence="10">Race5_Kim</strain>
    </source>
</reference>
<dbReference type="OrthoDB" id="303614at2759"/>
<evidence type="ECO:0000256" key="3">
    <source>
        <dbReference type="ARBA" id="ARBA00022553"/>
    </source>
</evidence>
<dbReference type="GO" id="GO:0009927">
    <property type="term" value="F:histidine phosphotransfer kinase activity"/>
    <property type="evidence" value="ECO:0007669"/>
    <property type="project" value="TreeGrafter"/>
</dbReference>
<dbReference type="PROSITE" id="PS50109">
    <property type="entry name" value="HIS_KIN"/>
    <property type="match status" value="1"/>
</dbReference>
<dbReference type="SMART" id="SM00388">
    <property type="entry name" value="HisKA"/>
    <property type="match status" value="1"/>
</dbReference>
<feature type="region of interest" description="Disordered" evidence="7">
    <location>
        <begin position="474"/>
        <end position="517"/>
    </location>
</feature>
<evidence type="ECO:0000256" key="7">
    <source>
        <dbReference type="SAM" id="MobiDB-lite"/>
    </source>
</evidence>
<feature type="compositionally biased region" description="Polar residues" evidence="7">
    <location>
        <begin position="495"/>
        <end position="517"/>
    </location>
</feature>
<feature type="compositionally biased region" description="Basic and acidic residues" evidence="7">
    <location>
        <begin position="315"/>
        <end position="329"/>
    </location>
</feature>
<feature type="region of interest" description="Disordered" evidence="7">
    <location>
        <begin position="1208"/>
        <end position="1250"/>
    </location>
</feature>
<comment type="catalytic activity">
    <reaction evidence="1">
        <text>ATP + protein L-histidine = ADP + protein N-phospho-L-histidine.</text>
        <dbReference type="EC" id="2.7.13.3"/>
    </reaction>
</comment>
<dbReference type="InterPro" id="IPR005467">
    <property type="entry name" value="His_kinase_dom"/>
</dbReference>
<feature type="modified residue" description="4-aspartylphosphate" evidence="6">
    <location>
        <position position="1360"/>
    </location>
</feature>
<dbReference type="CDD" id="cd17546">
    <property type="entry name" value="REC_hyHK_CKI1_RcsC-like"/>
    <property type="match status" value="1"/>
</dbReference>
<dbReference type="Gene3D" id="3.40.50.2300">
    <property type="match status" value="1"/>
</dbReference>
<evidence type="ECO:0000256" key="5">
    <source>
        <dbReference type="ARBA" id="ARBA00022777"/>
    </source>
</evidence>
<dbReference type="InterPro" id="IPR036097">
    <property type="entry name" value="HisK_dim/P_sf"/>
</dbReference>
<dbReference type="Gene3D" id="3.30.565.10">
    <property type="entry name" value="Histidine kinase-like ATPase, C-terminal domain"/>
    <property type="match status" value="1"/>
</dbReference>
<evidence type="ECO:0000256" key="4">
    <source>
        <dbReference type="ARBA" id="ARBA00022679"/>
    </source>
</evidence>
<dbReference type="SUPFAM" id="SSF52172">
    <property type="entry name" value="CheY-like"/>
    <property type="match status" value="1"/>
</dbReference>
<dbReference type="InterPro" id="IPR003594">
    <property type="entry name" value="HATPase_dom"/>
</dbReference>
<evidence type="ECO:0000256" key="2">
    <source>
        <dbReference type="ARBA" id="ARBA00012438"/>
    </source>
</evidence>
<dbReference type="PANTHER" id="PTHR43047:SF72">
    <property type="entry name" value="OSMOSENSING HISTIDINE PROTEIN KINASE SLN1"/>
    <property type="match status" value="1"/>
</dbReference>
<feature type="compositionally biased region" description="Polar residues" evidence="7">
    <location>
        <begin position="397"/>
        <end position="407"/>
    </location>
</feature>
<dbReference type="InterPro" id="IPR004358">
    <property type="entry name" value="Sig_transdc_His_kin-like_C"/>
</dbReference>
<proteinExistence type="predicted"/>
<feature type="compositionally biased region" description="Polar residues" evidence="7">
    <location>
        <begin position="285"/>
        <end position="310"/>
    </location>
</feature>
<keyword evidence="5" id="KW-0418">Kinase</keyword>
<dbReference type="Proteomes" id="UP000756132">
    <property type="component" value="Chromosome 2"/>
</dbReference>
<evidence type="ECO:0000313" key="10">
    <source>
        <dbReference type="EMBL" id="UJO14034.1"/>
    </source>
</evidence>
<dbReference type="EC" id="2.7.13.3" evidence="2"/>
<dbReference type="KEGG" id="ffu:CLAFUR5_03457"/>
<dbReference type="InterPro" id="IPR036890">
    <property type="entry name" value="HATPase_C_sf"/>
</dbReference>
<feature type="region of interest" description="Disordered" evidence="7">
    <location>
        <begin position="740"/>
        <end position="765"/>
    </location>
</feature>
<keyword evidence="3 6" id="KW-0597">Phosphoprotein</keyword>
<dbReference type="SMART" id="SM00387">
    <property type="entry name" value="HATPase_c"/>
    <property type="match status" value="1"/>
</dbReference>
<reference evidence="10" key="1">
    <citation type="submission" date="2021-12" db="EMBL/GenBank/DDBJ databases">
        <authorList>
            <person name="Zaccaron A."/>
            <person name="Stergiopoulos I."/>
        </authorList>
    </citation>
    <scope>NUCLEOTIDE SEQUENCE</scope>
    <source>
        <strain evidence="10">Race5_Kim</strain>
    </source>
</reference>
<dbReference type="InterPro" id="IPR011006">
    <property type="entry name" value="CheY-like_superfamily"/>
</dbReference>
<feature type="domain" description="Histidine kinase" evidence="8">
    <location>
        <begin position="679"/>
        <end position="975"/>
    </location>
</feature>
<evidence type="ECO:0000259" key="8">
    <source>
        <dbReference type="PROSITE" id="PS50109"/>
    </source>
</evidence>
<feature type="region of interest" description="Disordered" evidence="7">
    <location>
        <begin position="1261"/>
        <end position="1280"/>
    </location>
</feature>
<dbReference type="EMBL" id="CP090164">
    <property type="protein sequence ID" value="UJO14034.1"/>
    <property type="molecule type" value="Genomic_DNA"/>
</dbReference>
<evidence type="ECO:0000256" key="6">
    <source>
        <dbReference type="PROSITE-ProRule" id="PRU00169"/>
    </source>
</evidence>
<dbReference type="InterPro" id="IPR003661">
    <property type="entry name" value="HisK_dim/P_dom"/>
</dbReference>
<dbReference type="Pfam" id="PF00512">
    <property type="entry name" value="HisKA"/>
    <property type="match status" value="1"/>
</dbReference>
<protein>
    <recommendedName>
        <fullName evidence="2">histidine kinase</fullName>
        <ecNumber evidence="2">2.7.13.3</ecNumber>
    </recommendedName>
</protein>
<dbReference type="PROSITE" id="PS50110">
    <property type="entry name" value="RESPONSE_REGULATORY"/>
    <property type="match status" value="1"/>
</dbReference>
<dbReference type="PANTHER" id="PTHR43047">
    <property type="entry name" value="TWO-COMPONENT HISTIDINE PROTEIN KINASE"/>
    <property type="match status" value="1"/>
</dbReference>
<feature type="compositionally biased region" description="Polar residues" evidence="7">
    <location>
        <begin position="237"/>
        <end position="251"/>
    </location>
</feature>
<dbReference type="SUPFAM" id="SSF47384">
    <property type="entry name" value="Homodimeric domain of signal transducing histidine kinase"/>
    <property type="match status" value="1"/>
</dbReference>
<dbReference type="SUPFAM" id="SSF55874">
    <property type="entry name" value="ATPase domain of HSP90 chaperone/DNA topoisomerase II/histidine kinase"/>
    <property type="match status" value="1"/>
</dbReference>